<feature type="coiled-coil region" evidence="1">
    <location>
        <begin position="75"/>
        <end position="109"/>
    </location>
</feature>
<organism evidence="3 4">
    <name type="scientific">Cylindrotheca closterium</name>
    <dbReference type="NCBI Taxonomy" id="2856"/>
    <lineage>
        <taxon>Eukaryota</taxon>
        <taxon>Sar</taxon>
        <taxon>Stramenopiles</taxon>
        <taxon>Ochrophyta</taxon>
        <taxon>Bacillariophyta</taxon>
        <taxon>Bacillariophyceae</taxon>
        <taxon>Bacillariophycidae</taxon>
        <taxon>Bacillariales</taxon>
        <taxon>Bacillariaceae</taxon>
        <taxon>Cylindrotheca</taxon>
    </lineage>
</organism>
<reference evidence="3" key="1">
    <citation type="submission" date="2023-08" db="EMBL/GenBank/DDBJ databases">
        <authorList>
            <person name="Audoor S."/>
            <person name="Bilcke G."/>
        </authorList>
    </citation>
    <scope>NUCLEOTIDE SEQUENCE</scope>
</reference>
<gene>
    <name evidence="3" type="ORF">CYCCA115_LOCUS19758</name>
</gene>
<evidence type="ECO:0000313" key="3">
    <source>
        <dbReference type="EMBL" id="CAJ1962591.1"/>
    </source>
</evidence>
<evidence type="ECO:0000256" key="2">
    <source>
        <dbReference type="SAM" id="SignalP"/>
    </source>
</evidence>
<evidence type="ECO:0000313" key="4">
    <source>
        <dbReference type="Proteomes" id="UP001295423"/>
    </source>
</evidence>
<dbReference type="Proteomes" id="UP001295423">
    <property type="component" value="Unassembled WGS sequence"/>
</dbReference>
<sequence length="516" mass="55559">MTRTASNAIQGVSTLILFLQAASPTAGLVTPPQLETRRSTQLGAKLGPSFDGAWNPRKMTETVFENFSQSKESLMASMEHQKEVLAESMDQQKEQLQQLQQQQQKLMADIDLPFHKPSIHAMEDNTGFVLMGGHRPDIIQMTVTSQDSTASSSIASTMESSAVSETVLPQLLQESNDLLQVDSNANDAMELVASIDKQVDQQVAQLEAAKAAVLDDTLPTDTFDKVATDTAPLQHTGGVDMMTPQDMINKDGMISAIDIDTERVGPISTTEVMQALQDVTVNAKQQMSDTVAANKFHFLESTDNKGFEVKEIGEDSVDMLHKLGNGMVDSMKSVSNNLLHFVEEMMKGSKDGFSSSGLLQSAQESIQKIVDGGIESVMATVNSVGDITIRDMITNLVSLVALVVKVLFQLVSTLVAAASGKGVTAWVDQSNAAIHQGALALQDQAEHFSNDLSHQSLNEMVAMVDSYLHASTTYMADTATTVLSMGEMTGNLAAPLVSAIFTEGTISTWNALSDKF</sequence>
<keyword evidence="4" id="KW-1185">Reference proteome</keyword>
<name>A0AAD2G5X0_9STRA</name>
<keyword evidence="2" id="KW-0732">Signal</keyword>
<dbReference type="EMBL" id="CAKOGP040002114">
    <property type="protein sequence ID" value="CAJ1962591.1"/>
    <property type="molecule type" value="Genomic_DNA"/>
</dbReference>
<evidence type="ECO:0000256" key="1">
    <source>
        <dbReference type="SAM" id="Coils"/>
    </source>
</evidence>
<comment type="caution">
    <text evidence="3">The sequence shown here is derived from an EMBL/GenBank/DDBJ whole genome shotgun (WGS) entry which is preliminary data.</text>
</comment>
<proteinExistence type="predicted"/>
<evidence type="ECO:0008006" key="5">
    <source>
        <dbReference type="Google" id="ProtNLM"/>
    </source>
</evidence>
<feature type="signal peptide" evidence="2">
    <location>
        <begin position="1"/>
        <end position="27"/>
    </location>
</feature>
<keyword evidence="1" id="KW-0175">Coiled coil</keyword>
<protein>
    <recommendedName>
        <fullName evidence="5">Secreted protein</fullName>
    </recommendedName>
</protein>
<feature type="chain" id="PRO_5042239026" description="Secreted protein" evidence="2">
    <location>
        <begin position="28"/>
        <end position="516"/>
    </location>
</feature>
<dbReference type="AlphaFoldDB" id="A0AAD2G5X0"/>
<accession>A0AAD2G5X0</accession>